<dbReference type="KEGG" id="cyn:Cyan7425_4138"/>
<keyword evidence="8 15" id="KW-0418">Kinase</keyword>
<feature type="transmembrane region" description="Helical" evidence="11">
    <location>
        <begin position="28"/>
        <end position="50"/>
    </location>
</feature>
<evidence type="ECO:0000259" key="14">
    <source>
        <dbReference type="PROSITE" id="PS50885"/>
    </source>
</evidence>
<dbReference type="SUPFAM" id="SSF55874">
    <property type="entry name" value="ATPase domain of HSP90 chaperone/DNA topoisomerase II/histidine kinase"/>
    <property type="match status" value="1"/>
</dbReference>
<dbReference type="HOGENOM" id="CLU_000445_114_10_3"/>
<sequence length="1051" mass="118068">MADLPQSNLLKACLDPPAKPAEKIPLRWVLIVPFVLLITSSVGVVGYLSYRSGQEAIDDLSNHLTGAVNAQVKDRLNDFLQTQQQAITTTQTAIVSGNLNPANWQQFRAYLWQQQQLLPQLGYNVYANEQGQEIGYQPIRSQEIRAIAEKLSGKKVSIGSYLFQEIGLSQKGWRYYYRTDSQGQQTEPIIKLPIDTLSLPWYQAIKAAGEQTWSPVYIPRAAPTSLSISAGVPLRDQRDRITGVFSTGLSLSVINTFLANLKFSESGQVFILERSGDLIATSASELPFSVQPGQPPQRLAGIHSGDLTTRTISQHLLQQFGSLKQIHAVQSFDLQSGGQRWFVRVTPYQDRYGLDWLVVVTVPEADFVGPIQTNTYRTIALCALTLGAAIILGVLLARLLDRPIRRLSSASQALADGQWQESLAEDSPIAELASLSQSFNRTMAQLQQAFDRIKTALQESEQKFTKVFRFSPDPMAILTTEGIYLEVNDSFLQFSEYSREELIGQTSQDLEISADLQQNIALFELLHTEGSVKGFEFHYRAKSGRLGVTLISLSFIDLEGQPCILAISKDISDMKQTEEALRQSEVKFSTIFHASPEPCWIATLDEGYCLDVNESFINFVGYDREALLGRTCRELGFWDKLEDLQHFRQTLVEVGKIHGFEVLFHISSSRVRSVLLSATIARIENQDCVIGVLQDITDRKQIEAALRESEERWHLAITGANDGIWDHNLLSHEHFLSPRCLEIVGYQFEEIATFEQWLEQIHPEDHSLLLNTVQQHLEQQTPHYTCEYRIRCKDGYYKWLLARGLAVWNSEGVPVRMIGSITDITERKQAEVKLQTALAEKITLLQEVHHRVKNNLQVICSLLRLQKNRMNDTQLISILEDSNSRILSMALVHQNLYESSNFAQVNLTAYVHDLVRSLIQGYGNERVQTQIQIPPDAMVSLEQAVPCGLILNELITNAFKHGFANPLRRGTISIKLIIAGLDYVLSVSNDGEPLTAGFTLEASRRSLGIQLMLVLAEQLRGKLGVKRQRDATGELTVFSLRFSSASIKTSY</sequence>
<dbReference type="Pfam" id="PF02743">
    <property type="entry name" value="dCache_1"/>
    <property type="match status" value="1"/>
</dbReference>
<dbReference type="GO" id="GO:0004673">
    <property type="term" value="F:protein histidine kinase activity"/>
    <property type="evidence" value="ECO:0007669"/>
    <property type="project" value="UniProtKB-EC"/>
</dbReference>
<dbReference type="PANTHER" id="PTHR43304:SF1">
    <property type="entry name" value="PAC DOMAIN-CONTAINING PROTEIN"/>
    <property type="match status" value="1"/>
</dbReference>
<protein>
    <recommendedName>
        <fullName evidence="3">histidine kinase</fullName>
        <ecNumber evidence="3">2.7.13.3</ecNumber>
    </recommendedName>
</protein>
<dbReference type="SMART" id="SM00091">
    <property type="entry name" value="PAS"/>
    <property type="match status" value="3"/>
</dbReference>
<evidence type="ECO:0000256" key="7">
    <source>
        <dbReference type="ARBA" id="ARBA00022692"/>
    </source>
</evidence>
<evidence type="ECO:0000256" key="3">
    <source>
        <dbReference type="ARBA" id="ARBA00012438"/>
    </source>
</evidence>
<dbReference type="SMART" id="SM00387">
    <property type="entry name" value="HATPase_c"/>
    <property type="match status" value="1"/>
</dbReference>
<dbReference type="InterPro" id="IPR033479">
    <property type="entry name" value="dCache_1"/>
</dbReference>
<evidence type="ECO:0000256" key="9">
    <source>
        <dbReference type="ARBA" id="ARBA00022989"/>
    </source>
</evidence>
<dbReference type="eggNOG" id="COG3920">
    <property type="taxonomic scope" value="Bacteria"/>
</dbReference>
<dbReference type="AlphaFoldDB" id="B8HWM6"/>
<dbReference type="STRING" id="395961.Cyan7425_4138"/>
<evidence type="ECO:0000256" key="11">
    <source>
        <dbReference type="SAM" id="Phobius"/>
    </source>
</evidence>
<feature type="domain" description="PAS" evidence="12">
    <location>
        <begin position="460"/>
        <end position="529"/>
    </location>
</feature>
<dbReference type="InterPro" id="IPR000700">
    <property type="entry name" value="PAS-assoc_C"/>
</dbReference>
<dbReference type="GO" id="GO:0007165">
    <property type="term" value="P:signal transduction"/>
    <property type="evidence" value="ECO:0007669"/>
    <property type="project" value="InterPro"/>
</dbReference>
<keyword evidence="9 11" id="KW-1133">Transmembrane helix</keyword>
<dbReference type="PROSITE" id="PS50885">
    <property type="entry name" value="HAMP"/>
    <property type="match status" value="1"/>
</dbReference>
<dbReference type="SMART" id="SM00086">
    <property type="entry name" value="PAC"/>
    <property type="match status" value="3"/>
</dbReference>
<dbReference type="InterPro" id="IPR036890">
    <property type="entry name" value="HATPase_C_sf"/>
</dbReference>
<feature type="domain" description="HAMP" evidence="14">
    <location>
        <begin position="398"/>
        <end position="451"/>
    </location>
</feature>
<dbReference type="OrthoDB" id="567946at2"/>
<dbReference type="Gene3D" id="3.30.450.20">
    <property type="entry name" value="PAS domain"/>
    <property type="match status" value="4"/>
</dbReference>
<dbReference type="InterPro" id="IPR013655">
    <property type="entry name" value="PAS_fold_3"/>
</dbReference>
<feature type="domain" description="PAS" evidence="12">
    <location>
        <begin position="709"/>
        <end position="780"/>
    </location>
</feature>
<dbReference type="Pfam" id="PF07568">
    <property type="entry name" value="HisKA_2"/>
    <property type="match status" value="1"/>
</dbReference>
<name>B8HWM6_CYAP4</name>
<dbReference type="Pfam" id="PF13426">
    <property type="entry name" value="PAS_9"/>
    <property type="match status" value="1"/>
</dbReference>
<dbReference type="Pfam" id="PF08447">
    <property type="entry name" value="PAS_3"/>
    <property type="match status" value="1"/>
</dbReference>
<keyword evidence="7 11" id="KW-0812">Transmembrane</keyword>
<dbReference type="PROSITE" id="PS50112">
    <property type="entry name" value="PAS"/>
    <property type="match status" value="2"/>
</dbReference>
<gene>
    <name evidence="15" type="ordered locus">Cyan7425_4138</name>
</gene>
<dbReference type="SMART" id="SM00304">
    <property type="entry name" value="HAMP"/>
    <property type="match status" value="1"/>
</dbReference>
<dbReference type="EC" id="2.7.13.3" evidence="3"/>
<keyword evidence="4" id="KW-1003">Cell membrane</keyword>
<dbReference type="InterPro" id="IPR011495">
    <property type="entry name" value="Sig_transdc_His_kin_sub2_dim/P"/>
</dbReference>
<dbReference type="InterPro" id="IPR013767">
    <property type="entry name" value="PAS_fold"/>
</dbReference>
<dbReference type="InterPro" id="IPR001610">
    <property type="entry name" value="PAC"/>
</dbReference>
<evidence type="ECO:0000259" key="12">
    <source>
        <dbReference type="PROSITE" id="PS50112"/>
    </source>
</evidence>
<evidence type="ECO:0000256" key="2">
    <source>
        <dbReference type="ARBA" id="ARBA00004651"/>
    </source>
</evidence>
<dbReference type="NCBIfam" id="TIGR00229">
    <property type="entry name" value="sensory_box"/>
    <property type="match status" value="3"/>
</dbReference>
<comment type="catalytic activity">
    <reaction evidence="1">
        <text>ATP + protein L-histidine = ADP + protein N-phospho-L-histidine.</text>
        <dbReference type="EC" id="2.7.13.3"/>
    </reaction>
</comment>
<dbReference type="Pfam" id="PF00672">
    <property type="entry name" value="HAMP"/>
    <property type="match status" value="1"/>
</dbReference>
<evidence type="ECO:0000259" key="13">
    <source>
        <dbReference type="PROSITE" id="PS50113"/>
    </source>
</evidence>
<dbReference type="PANTHER" id="PTHR43304">
    <property type="entry name" value="PHYTOCHROME-LIKE PROTEIN CPH1"/>
    <property type="match status" value="1"/>
</dbReference>
<evidence type="ECO:0000313" key="15">
    <source>
        <dbReference type="EMBL" id="ACL46452.1"/>
    </source>
</evidence>
<dbReference type="InterPro" id="IPR003660">
    <property type="entry name" value="HAMP_dom"/>
</dbReference>
<dbReference type="eggNOG" id="COG5000">
    <property type="taxonomic scope" value="Bacteria"/>
</dbReference>
<proteinExistence type="predicted"/>
<organism evidence="15">
    <name type="scientific">Cyanothece sp. (strain PCC 7425 / ATCC 29141)</name>
    <dbReference type="NCBI Taxonomy" id="395961"/>
    <lineage>
        <taxon>Bacteria</taxon>
        <taxon>Bacillati</taxon>
        <taxon>Cyanobacteriota</taxon>
        <taxon>Cyanophyceae</taxon>
        <taxon>Gomontiellales</taxon>
        <taxon>Cyanothecaceae</taxon>
        <taxon>Cyanothece</taxon>
    </lineage>
</organism>
<keyword evidence="5" id="KW-0597">Phosphoprotein</keyword>
<dbReference type="Gene3D" id="3.30.565.10">
    <property type="entry name" value="Histidine kinase-like ATPase, C-terminal domain"/>
    <property type="match status" value="1"/>
</dbReference>
<evidence type="ECO:0000256" key="8">
    <source>
        <dbReference type="ARBA" id="ARBA00022777"/>
    </source>
</evidence>
<dbReference type="PROSITE" id="PS50113">
    <property type="entry name" value="PAC"/>
    <property type="match status" value="1"/>
</dbReference>
<evidence type="ECO:0000256" key="5">
    <source>
        <dbReference type="ARBA" id="ARBA00022553"/>
    </source>
</evidence>
<evidence type="ECO:0000256" key="10">
    <source>
        <dbReference type="ARBA" id="ARBA00023136"/>
    </source>
</evidence>
<feature type="domain" description="PAC" evidence="13">
    <location>
        <begin position="784"/>
        <end position="836"/>
    </location>
</feature>
<dbReference type="InterPro" id="IPR052162">
    <property type="entry name" value="Sensor_kinase/Photoreceptor"/>
</dbReference>
<feature type="transmembrane region" description="Helical" evidence="11">
    <location>
        <begin position="378"/>
        <end position="400"/>
    </location>
</feature>
<dbReference type="InterPro" id="IPR003594">
    <property type="entry name" value="HATPase_dom"/>
</dbReference>
<dbReference type="InterPro" id="IPR035965">
    <property type="entry name" value="PAS-like_dom_sf"/>
</dbReference>
<dbReference type="CDD" id="cd06225">
    <property type="entry name" value="HAMP"/>
    <property type="match status" value="1"/>
</dbReference>
<dbReference type="SUPFAM" id="SSF55785">
    <property type="entry name" value="PYP-like sensor domain (PAS domain)"/>
    <property type="match status" value="3"/>
</dbReference>
<dbReference type="InterPro" id="IPR000014">
    <property type="entry name" value="PAS"/>
</dbReference>
<dbReference type="Gene3D" id="6.10.340.10">
    <property type="match status" value="1"/>
</dbReference>
<evidence type="ECO:0000256" key="4">
    <source>
        <dbReference type="ARBA" id="ARBA00022475"/>
    </source>
</evidence>
<comment type="subcellular location">
    <subcellularLocation>
        <location evidence="2">Cell membrane</location>
        <topology evidence="2">Multi-pass membrane protein</topology>
    </subcellularLocation>
</comment>
<accession>B8HWM6</accession>
<reference evidence="15" key="1">
    <citation type="submission" date="2009-01" db="EMBL/GenBank/DDBJ databases">
        <title>Complete sequence of chromosome Cyanothece sp. PCC 7425.</title>
        <authorList>
            <consortium name="US DOE Joint Genome Institute"/>
            <person name="Lucas S."/>
            <person name="Copeland A."/>
            <person name="Lapidus A."/>
            <person name="Glavina del Rio T."/>
            <person name="Dalin E."/>
            <person name="Tice H."/>
            <person name="Bruce D."/>
            <person name="Goodwin L."/>
            <person name="Pitluck S."/>
            <person name="Sims D."/>
            <person name="Meineke L."/>
            <person name="Brettin T."/>
            <person name="Detter J.C."/>
            <person name="Han C."/>
            <person name="Larimer F."/>
            <person name="Land M."/>
            <person name="Hauser L."/>
            <person name="Kyrpides N."/>
            <person name="Ovchinnikova G."/>
            <person name="Liberton M."/>
            <person name="Stoeckel J."/>
            <person name="Banerjee A."/>
            <person name="Singh A."/>
            <person name="Page L."/>
            <person name="Sato H."/>
            <person name="Zhao L."/>
            <person name="Sherman L."/>
            <person name="Pakrasi H."/>
            <person name="Richardson P."/>
        </authorList>
    </citation>
    <scope>NUCLEOTIDE SEQUENCE</scope>
    <source>
        <strain evidence="15">PCC 7425</strain>
    </source>
</reference>
<evidence type="ECO:0000256" key="6">
    <source>
        <dbReference type="ARBA" id="ARBA00022679"/>
    </source>
</evidence>
<evidence type="ECO:0000256" key="1">
    <source>
        <dbReference type="ARBA" id="ARBA00000085"/>
    </source>
</evidence>
<keyword evidence="6" id="KW-0808">Transferase</keyword>
<dbReference type="EMBL" id="CP001344">
    <property type="protein sequence ID" value="ACL46452.1"/>
    <property type="molecule type" value="Genomic_DNA"/>
</dbReference>
<dbReference type="CDD" id="cd00130">
    <property type="entry name" value="PAS"/>
    <property type="match status" value="3"/>
</dbReference>
<keyword evidence="10 11" id="KW-0472">Membrane</keyword>
<dbReference type="CDD" id="cd18774">
    <property type="entry name" value="PDC2_HK_sensor"/>
    <property type="match status" value="1"/>
</dbReference>
<dbReference type="GO" id="GO:0005886">
    <property type="term" value="C:plasma membrane"/>
    <property type="evidence" value="ECO:0007669"/>
    <property type="project" value="UniProtKB-SubCell"/>
</dbReference>
<dbReference type="Pfam" id="PF00989">
    <property type="entry name" value="PAS"/>
    <property type="match status" value="1"/>
</dbReference>